<gene>
    <name evidence="1" type="ORF">TcWFU_006958</name>
</gene>
<proteinExistence type="predicted"/>
<comment type="caution">
    <text evidence="1">The sequence shown here is derived from an EMBL/GenBank/DDBJ whole genome shotgun (WGS) entry which is preliminary data.</text>
</comment>
<evidence type="ECO:0000313" key="1">
    <source>
        <dbReference type="EMBL" id="KAL5107938.1"/>
    </source>
</evidence>
<name>A0ABR4QEE4_9CEST</name>
<accession>A0ABR4QEE4</accession>
<protein>
    <submittedName>
        <fullName evidence="1">Uncharacterized protein</fullName>
    </submittedName>
</protein>
<sequence>MAVWTESEGYQFQLHANPGQQTIMAPLTADQIQTGVIGSPAYAAATLTRGGASRSLGLRARTGLLHLFRPLPDTTTAPPSPSHHLAGCFQVAIYPRSRPTRGPGSGSQVALAGR</sequence>
<evidence type="ECO:0000313" key="2">
    <source>
        <dbReference type="Proteomes" id="UP001651158"/>
    </source>
</evidence>
<reference evidence="1 2" key="1">
    <citation type="journal article" date="2022" name="Front. Cell. Infect. Microbiol.">
        <title>The Genomes of Two Strains of Taenia crassiceps the Animal Model for the Study of Human Cysticercosis.</title>
        <authorList>
            <person name="Bobes R.J."/>
            <person name="Estrada K."/>
            <person name="Rios-Valencia D.G."/>
            <person name="Calderon-Gallegos A."/>
            <person name="de la Torre P."/>
            <person name="Carrero J.C."/>
            <person name="Sanchez-Flores A."/>
            <person name="Laclette J.P."/>
        </authorList>
    </citation>
    <scope>NUCLEOTIDE SEQUENCE [LARGE SCALE GENOMIC DNA]</scope>
    <source>
        <strain evidence="1">WFUcys</strain>
    </source>
</reference>
<keyword evidence="2" id="KW-1185">Reference proteome</keyword>
<dbReference type="EMBL" id="JAKROA010000004">
    <property type="protein sequence ID" value="KAL5107938.1"/>
    <property type="molecule type" value="Genomic_DNA"/>
</dbReference>
<organism evidence="1 2">
    <name type="scientific">Taenia crassiceps</name>
    <dbReference type="NCBI Taxonomy" id="6207"/>
    <lineage>
        <taxon>Eukaryota</taxon>
        <taxon>Metazoa</taxon>
        <taxon>Spiralia</taxon>
        <taxon>Lophotrochozoa</taxon>
        <taxon>Platyhelminthes</taxon>
        <taxon>Cestoda</taxon>
        <taxon>Eucestoda</taxon>
        <taxon>Cyclophyllidea</taxon>
        <taxon>Taeniidae</taxon>
        <taxon>Taenia</taxon>
    </lineage>
</organism>
<dbReference type="Proteomes" id="UP001651158">
    <property type="component" value="Unassembled WGS sequence"/>
</dbReference>